<gene>
    <name evidence="3" type="ORF">HNS30_10570</name>
</gene>
<accession>A0A7Y4NCM3</accession>
<reference evidence="3 4" key="1">
    <citation type="submission" date="2020-05" db="EMBL/GenBank/DDBJ databases">
        <authorList>
            <person name="Whitworth D."/>
        </authorList>
    </citation>
    <scope>NUCLEOTIDE SEQUENCE [LARGE SCALE GENOMIC DNA]</scope>
    <source>
        <strain evidence="3 4">CA046A</strain>
    </source>
</reference>
<evidence type="ECO:0000313" key="4">
    <source>
        <dbReference type="Proteomes" id="UP000528460"/>
    </source>
</evidence>
<evidence type="ECO:0000256" key="2">
    <source>
        <dbReference type="SAM" id="Phobius"/>
    </source>
</evidence>
<dbReference type="AlphaFoldDB" id="A0A7Y4NCM3"/>
<keyword evidence="2" id="KW-0812">Transmembrane</keyword>
<organism evidence="3 4">
    <name type="scientific">Corallococcus exercitus</name>
    <dbReference type="NCBI Taxonomy" id="2316736"/>
    <lineage>
        <taxon>Bacteria</taxon>
        <taxon>Pseudomonadati</taxon>
        <taxon>Myxococcota</taxon>
        <taxon>Myxococcia</taxon>
        <taxon>Myxococcales</taxon>
        <taxon>Cystobacterineae</taxon>
        <taxon>Myxococcaceae</taxon>
        <taxon>Corallococcus</taxon>
    </lineage>
</organism>
<feature type="transmembrane region" description="Helical" evidence="2">
    <location>
        <begin position="173"/>
        <end position="194"/>
    </location>
</feature>
<evidence type="ECO:0000256" key="1">
    <source>
        <dbReference type="SAM" id="MobiDB-lite"/>
    </source>
</evidence>
<keyword evidence="2" id="KW-1133">Transmembrane helix</keyword>
<evidence type="ECO:0000313" key="3">
    <source>
        <dbReference type="EMBL" id="NOK09473.1"/>
    </source>
</evidence>
<name>A0A7Y4NCM3_9BACT</name>
<keyword evidence="2" id="KW-0472">Membrane</keyword>
<dbReference type="Proteomes" id="UP000528460">
    <property type="component" value="Unassembled WGS sequence"/>
</dbReference>
<comment type="caution">
    <text evidence="3">The sequence shown here is derived from an EMBL/GenBank/DDBJ whole genome shotgun (WGS) entry which is preliminary data.</text>
</comment>
<feature type="transmembrane region" description="Helical" evidence="2">
    <location>
        <begin position="201"/>
        <end position="220"/>
    </location>
</feature>
<sequence>MSHQTHRPAPPTADETTDAPEPLAAETSPPLAALLAKVKSPGMVRADIDALIAAMGRAPAADESLRERADLLLGLMARDNPVGKYRGENWTTVRQAAKAALLALGPPYALELPAEMVESYPSAPPVDDSTRPGPGPGAGSIVVTLLSSLHQTGLISLVGSFTGARRFEWDSSLGQSLILGMLGVWLPALCAFLGHSLGKRWLQVIGAVGLWLLFAGWGLASLAGTASMGPGSLLLLPWHLALWAAIVMRPVPEKTETGEAVPTEPQAPTPES</sequence>
<protein>
    <submittedName>
        <fullName evidence="3">Uncharacterized protein</fullName>
    </submittedName>
</protein>
<proteinExistence type="predicted"/>
<dbReference type="EMBL" id="JABFJW010000063">
    <property type="protein sequence ID" value="NOK09473.1"/>
    <property type="molecule type" value="Genomic_DNA"/>
</dbReference>
<dbReference type="RefSeq" id="WP_171413664.1">
    <property type="nucleotide sequence ID" value="NZ_JABFJW010000063.1"/>
</dbReference>
<feature type="region of interest" description="Disordered" evidence="1">
    <location>
        <begin position="1"/>
        <end position="25"/>
    </location>
</feature>